<reference evidence="1 2" key="1">
    <citation type="journal article" date="2010" name="Nature">
        <title>Perigord black truffle genome uncovers evolutionary origins and mechanisms of symbiosis.</title>
        <authorList>
            <person name="Martin F."/>
            <person name="Kohler A."/>
            <person name="Murat C."/>
            <person name="Balestrini R."/>
            <person name="Coutinho P.M."/>
            <person name="Jaillon O."/>
            <person name="Montanini B."/>
            <person name="Morin E."/>
            <person name="Noel B."/>
            <person name="Percudani R."/>
            <person name="Porcel B."/>
            <person name="Rubini A."/>
            <person name="Amicucci A."/>
            <person name="Amselem J."/>
            <person name="Anthouard V."/>
            <person name="Arcioni S."/>
            <person name="Artiguenave F."/>
            <person name="Aury J.M."/>
            <person name="Ballario P."/>
            <person name="Bolchi A."/>
            <person name="Brenna A."/>
            <person name="Brun A."/>
            <person name="Buee M."/>
            <person name="Cantarel B."/>
            <person name="Chevalier G."/>
            <person name="Couloux A."/>
            <person name="Da Silva C."/>
            <person name="Denoeud F."/>
            <person name="Duplessis S."/>
            <person name="Ghignone S."/>
            <person name="Hilselberger B."/>
            <person name="Iotti M."/>
            <person name="Marcais B."/>
            <person name="Mello A."/>
            <person name="Miranda M."/>
            <person name="Pacioni G."/>
            <person name="Quesneville H."/>
            <person name="Riccioni C."/>
            <person name="Ruotolo R."/>
            <person name="Splivallo R."/>
            <person name="Stocchi V."/>
            <person name="Tisserant E."/>
            <person name="Viscomi A.R."/>
            <person name="Zambonelli A."/>
            <person name="Zampieri E."/>
            <person name="Henrissat B."/>
            <person name="Lebrun M.H."/>
            <person name="Paolocci F."/>
            <person name="Bonfante P."/>
            <person name="Ottonello S."/>
            <person name="Wincker P."/>
        </authorList>
    </citation>
    <scope>NUCLEOTIDE SEQUENCE [LARGE SCALE GENOMIC DNA]</scope>
    <source>
        <strain evidence="1 2">Mel28</strain>
    </source>
</reference>
<dbReference type="AlphaFoldDB" id="D5GD15"/>
<accession>D5GD15</accession>
<dbReference type="RefSeq" id="XP_002838217.1">
    <property type="nucleotide sequence ID" value="XM_002838171.1"/>
</dbReference>
<organism evidence="1 2">
    <name type="scientific">Tuber melanosporum (strain Mel28)</name>
    <name type="common">Perigord black truffle</name>
    <dbReference type="NCBI Taxonomy" id="656061"/>
    <lineage>
        <taxon>Eukaryota</taxon>
        <taxon>Fungi</taxon>
        <taxon>Dikarya</taxon>
        <taxon>Ascomycota</taxon>
        <taxon>Pezizomycotina</taxon>
        <taxon>Pezizomycetes</taxon>
        <taxon>Pezizales</taxon>
        <taxon>Tuberaceae</taxon>
        <taxon>Tuber</taxon>
    </lineage>
</organism>
<dbReference type="EMBL" id="FN430135">
    <property type="protein sequence ID" value="CAZ82408.1"/>
    <property type="molecule type" value="Genomic_DNA"/>
</dbReference>
<dbReference type="KEGG" id="tml:GSTUM_00000932001"/>
<sequence>MRDYNTSIILALSTGRRPGRAVGYHGAAYPLPFISPKPPPRSSGPVYILILKKALWIGRARG</sequence>
<dbReference type="GeneID" id="9183870"/>
<evidence type="ECO:0000313" key="2">
    <source>
        <dbReference type="Proteomes" id="UP000006911"/>
    </source>
</evidence>
<proteinExistence type="predicted"/>
<dbReference type="InParanoid" id="D5GD15"/>
<dbReference type="Proteomes" id="UP000006911">
    <property type="component" value="Unassembled WGS sequence"/>
</dbReference>
<name>D5GD15_TUBMM</name>
<dbReference type="HOGENOM" id="CLU_2905799_0_0_1"/>
<gene>
    <name evidence="1" type="ORF">GSTUM_00000932001</name>
</gene>
<protein>
    <submittedName>
        <fullName evidence="1">(Perigord truffle) hypothetical protein</fullName>
    </submittedName>
</protein>
<keyword evidence="2" id="KW-1185">Reference proteome</keyword>
<evidence type="ECO:0000313" key="1">
    <source>
        <dbReference type="EMBL" id="CAZ82408.1"/>
    </source>
</evidence>